<name>A0A2T3A9H6_9PEZI</name>
<proteinExistence type="predicted"/>
<dbReference type="EMBL" id="KZ678431">
    <property type="protein sequence ID" value="PSR87229.1"/>
    <property type="molecule type" value="Genomic_DNA"/>
</dbReference>
<organism evidence="1 2">
    <name type="scientific">Coniella lustricola</name>
    <dbReference type="NCBI Taxonomy" id="2025994"/>
    <lineage>
        <taxon>Eukaryota</taxon>
        <taxon>Fungi</taxon>
        <taxon>Dikarya</taxon>
        <taxon>Ascomycota</taxon>
        <taxon>Pezizomycotina</taxon>
        <taxon>Sordariomycetes</taxon>
        <taxon>Sordariomycetidae</taxon>
        <taxon>Diaporthales</taxon>
        <taxon>Schizoparmaceae</taxon>
        <taxon>Coniella</taxon>
    </lineage>
</organism>
<keyword evidence="2" id="KW-1185">Reference proteome</keyword>
<dbReference type="AlphaFoldDB" id="A0A2T3A9H6"/>
<evidence type="ECO:0000313" key="1">
    <source>
        <dbReference type="EMBL" id="PSR87229.1"/>
    </source>
</evidence>
<sequence length="158" mass="17968">MREVRPGLDVDVSNVFFPSFFPERVLCNALLLVGDGNLIHVNEAVKMANDIYIYIYMYTYIFKSCFCYVSAFPHLVSRGCHCYPLKVTCECDESHAKEYVHDRPETCSSYQTSPWLGFLSKSSESILSRKKISRPGPVVETLYLNSSHGIVSGAWVYD</sequence>
<dbReference type="Proteomes" id="UP000241462">
    <property type="component" value="Unassembled WGS sequence"/>
</dbReference>
<accession>A0A2T3A9H6</accession>
<gene>
    <name evidence="1" type="ORF">BD289DRAFT_240862</name>
</gene>
<dbReference type="InParanoid" id="A0A2T3A9H6"/>
<protein>
    <submittedName>
        <fullName evidence="1">Uncharacterized protein</fullName>
    </submittedName>
</protein>
<evidence type="ECO:0000313" key="2">
    <source>
        <dbReference type="Proteomes" id="UP000241462"/>
    </source>
</evidence>
<reference evidence="1 2" key="1">
    <citation type="journal article" date="2018" name="Mycol. Prog.">
        <title>Coniella lustricola, a new species from submerged detritus.</title>
        <authorList>
            <person name="Raudabaugh D.B."/>
            <person name="Iturriaga T."/>
            <person name="Carver A."/>
            <person name="Mondo S."/>
            <person name="Pangilinan J."/>
            <person name="Lipzen A."/>
            <person name="He G."/>
            <person name="Amirebrahimi M."/>
            <person name="Grigoriev I.V."/>
            <person name="Miller A.N."/>
        </authorList>
    </citation>
    <scope>NUCLEOTIDE SEQUENCE [LARGE SCALE GENOMIC DNA]</scope>
    <source>
        <strain evidence="1 2">B22-T-1</strain>
    </source>
</reference>